<evidence type="ECO:0000256" key="1">
    <source>
        <dbReference type="ARBA" id="ARBA00022814"/>
    </source>
</evidence>
<dbReference type="Pfam" id="PF02357">
    <property type="entry name" value="NusG"/>
    <property type="match status" value="1"/>
</dbReference>
<gene>
    <name evidence="6" type="ORF">M2350_002235</name>
</gene>
<organism evidence="6 7">
    <name type="scientific">Candidatus Fervidibacter sacchari</name>
    <dbReference type="NCBI Taxonomy" id="1448929"/>
    <lineage>
        <taxon>Bacteria</taxon>
        <taxon>Candidatus Fervidibacterota</taxon>
        <taxon>Candidatus Fervidibacter</taxon>
    </lineage>
</organism>
<dbReference type="EMBL" id="JANUCP010000004">
    <property type="protein sequence ID" value="MCS3919818.1"/>
    <property type="molecule type" value="Genomic_DNA"/>
</dbReference>
<dbReference type="SUPFAM" id="SSF82679">
    <property type="entry name" value="N-utilization substance G protein NusG, N-terminal domain"/>
    <property type="match status" value="1"/>
</dbReference>
<feature type="domain" description="NusG-like N-terminal" evidence="4">
    <location>
        <begin position="8"/>
        <end position="104"/>
    </location>
</feature>
<dbReference type="InterPro" id="IPR008991">
    <property type="entry name" value="Translation_prot_SH3-like_sf"/>
</dbReference>
<dbReference type="InterPro" id="IPR043425">
    <property type="entry name" value="NusG-like"/>
</dbReference>
<dbReference type="InterPro" id="IPR005824">
    <property type="entry name" value="KOW"/>
</dbReference>
<comment type="caution">
    <text evidence="6">The sequence shown here is derived from an EMBL/GenBank/DDBJ whole genome shotgun (WGS) entry which is preliminary data.</text>
</comment>
<dbReference type="SMART" id="SM00738">
    <property type="entry name" value="NGN"/>
    <property type="match status" value="1"/>
</dbReference>
<evidence type="ECO:0000313" key="7">
    <source>
        <dbReference type="Proteomes" id="UP001204798"/>
    </source>
</evidence>
<reference evidence="6 7" key="1">
    <citation type="submission" date="2022-08" db="EMBL/GenBank/DDBJ databases">
        <title>Bacterial and archaeal communities from various locations to study Microbial Dark Matter (Phase II).</title>
        <authorList>
            <person name="Stepanauskas R."/>
        </authorList>
    </citation>
    <scope>NUCLEOTIDE SEQUENCE [LARGE SCALE GENOMIC DNA]</scope>
    <source>
        <strain evidence="6 7">PD1</strain>
    </source>
</reference>
<dbReference type="InterPro" id="IPR006645">
    <property type="entry name" value="NGN-like_dom"/>
</dbReference>
<dbReference type="CDD" id="cd06091">
    <property type="entry name" value="KOW_NusG"/>
    <property type="match status" value="1"/>
</dbReference>
<feature type="domain" description="KOW" evidence="5">
    <location>
        <begin position="116"/>
        <end position="143"/>
    </location>
</feature>
<proteinExistence type="predicted"/>
<evidence type="ECO:0000259" key="4">
    <source>
        <dbReference type="SMART" id="SM00738"/>
    </source>
</evidence>
<accession>A0ABT2EPC7</accession>
<keyword evidence="3" id="KW-0804">Transcription</keyword>
<dbReference type="NCBIfam" id="NF033644">
    <property type="entry name" value="antiterm_UpxY"/>
    <property type="match status" value="1"/>
</dbReference>
<evidence type="ECO:0000313" key="6">
    <source>
        <dbReference type="EMBL" id="MCS3919818.1"/>
    </source>
</evidence>
<dbReference type="Gene3D" id="3.30.70.940">
    <property type="entry name" value="NusG, N-terminal domain"/>
    <property type="match status" value="1"/>
</dbReference>
<keyword evidence="2" id="KW-0805">Transcription regulation</keyword>
<evidence type="ECO:0000256" key="2">
    <source>
        <dbReference type="ARBA" id="ARBA00023015"/>
    </source>
</evidence>
<sequence>MELERLNGQSWYAVYTHVNFEERVASALEAQGFEVYLPMLRCWDRRKGVLTWKPAFPRYLFVHCLLTPSEWRAIKKTRGVLQFVGMEKPEPIPEEEIRSVRILLEATNGEVEGHPFLKVGDKVKVVSGPFKGAVGYLIEVCKRHKLLVGIEILGRAVVVEIDSSFVRPLEPWEQ</sequence>
<dbReference type="InterPro" id="IPR036735">
    <property type="entry name" value="NGN_dom_sf"/>
</dbReference>
<dbReference type="PANTHER" id="PTHR30265">
    <property type="entry name" value="RHO-INTERACTING TRANSCRIPTION TERMINATION FACTOR NUSG"/>
    <property type="match status" value="1"/>
</dbReference>
<keyword evidence="7" id="KW-1185">Reference proteome</keyword>
<dbReference type="SUPFAM" id="SSF50104">
    <property type="entry name" value="Translation proteins SH3-like domain"/>
    <property type="match status" value="1"/>
</dbReference>
<dbReference type="RefSeq" id="WP_259096678.1">
    <property type="nucleotide sequence ID" value="NZ_CP130454.1"/>
</dbReference>
<evidence type="ECO:0000256" key="3">
    <source>
        <dbReference type="ARBA" id="ARBA00023163"/>
    </source>
</evidence>
<dbReference type="Proteomes" id="UP001204798">
    <property type="component" value="Unassembled WGS sequence"/>
</dbReference>
<dbReference type="PANTHER" id="PTHR30265:SF4">
    <property type="entry name" value="KOW MOTIF FAMILY PROTEIN, EXPRESSED"/>
    <property type="match status" value="1"/>
</dbReference>
<keyword evidence="1" id="KW-0889">Transcription antitermination</keyword>
<protein>
    <submittedName>
        <fullName evidence="6">Transcription antitermination factor NusG</fullName>
    </submittedName>
</protein>
<evidence type="ECO:0000259" key="5">
    <source>
        <dbReference type="SMART" id="SM00739"/>
    </source>
</evidence>
<name>A0ABT2EPC7_9BACT</name>
<dbReference type="SMART" id="SM00739">
    <property type="entry name" value="KOW"/>
    <property type="match status" value="1"/>
</dbReference>